<proteinExistence type="predicted"/>
<feature type="region of interest" description="Disordered" evidence="1">
    <location>
        <begin position="1"/>
        <end position="45"/>
    </location>
</feature>
<dbReference type="Proteomes" id="UP000694255">
    <property type="component" value="Unassembled WGS sequence"/>
</dbReference>
<comment type="caution">
    <text evidence="2">The sequence shown here is derived from an EMBL/GenBank/DDBJ whole genome shotgun (WGS) entry which is preliminary data.</text>
</comment>
<dbReference type="GeneID" id="73466852"/>
<dbReference type="RefSeq" id="XP_049266648.1">
    <property type="nucleotide sequence ID" value="XM_049408570.1"/>
</dbReference>
<dbReference type="EMBL" id="JAGSYN010000004">
    <property type="protein sequence ID" value="KAG7666420.1"/>
    <property type="molecule type" value="Genomic_DNA"/>
</dbReference>
<organism evidence="2 3">
    <name type="scientific">[Candida] subhashii</name>
    <dbReference type="NCBI Taxonomy" id="561895"/>
    <lineage>
        <taxon>Eukaryota</taxon>
        <taxon>Fungi</taxon>
        <taxon>Dikarya</taxon>
        <taxon>Ascomycota</taxon>
        <taxon>Saccharomycotina</taxon>
        <taxon>Pichiomycetes</taxon>
        <taxon>Debaryomycetaceae</taxon>
        <taxon>Spathaspora</taxon>
    </lineage>
</organism>
<sequence>MKKSTTWQNLKRKLSTKGTSRGYRDNFQLEEQEQQEAPVEDDTSLEDELTETVQTINSRKSRWRSFSRNAIKPNMIINNIESNSISKNKKKEPLRQSSTESGMSSIYPVLPTTLQVLNEVERGPTIPIKLGSYSGIPMSRTIIDESSRMTFEGSIARHRLLGQNQLLYHVWHVWKYGNDSAAKVHLVIDNENDLKPFLEELSNEDDYKYCLMRAASVPNLDLYKNGYLIRLKINKHKNQEDLTHFYSFVTEQILKNNIYVEGLKIGIFGITYWKRGQNRDLGLWVHPIMEGTFDIVRQAKRLVGSMTRYLCDDIFSKLTVIDSNTYSRKVIYNPWYKKRAWF</sequence>
<evidence type="ECO:0000313" key="3">
    <source>
        <dbReference type="Proteomes" id="UP000694255"/>
    </source>
</evidence>
<dbReference type="AlphaFoldDB" id="A0A8J5QZS7"/>
<dbReference type="OrthoDB" id="4026067at2759"/>
<gene>
    <name evidence="2" type="ORF">J8A68_000051</name>
</gene>
<feature type="region of interest" description="Disordered" evidence="1">
    <location>
        <begin position="82"/>
        <end position="102"/>
    </location>
</feature>
<name>A0A8J5QZS7_9ASCO</name>
<evidence type="ECO:0000313" key="2">
    <source>
        <dbReference type="EMBL" id="KAG7666420.1"/>
    </source>
</evidence>
<accession>A0A8J5QZS7</accession>
<evidence type="ECO:0000256" key="1">
    <source>
        <dbReference type="SAM" id="MobiDB-lite"/>
    </source>
</evidence>
<keyword evidence="3" id="KW-1185">Reference proteome</keyword>
<reference evidence="2 3" key="1">
    <citation type="journal article" date="2021" name="DNA Res.">
        <title>Genome analysis of Candida subhashii reveals its hybrid nature and dual mitochondrial genome conformations.</title>
        <authorList>
            <person name="Mixao V."/>
            <person name="Hegedusova E."/>
            <person name="Saus E."/>
            <person name="Pryszcz L.P."/>
            <person name="Cillingova A."/>
            <person name="Nosek J."/>
            <person name="Gabaldon T."/>
        </authorList>
    </citation>
    <scope>NUCLEOTIDE SEQUENCE [LARGE SCALE GENOMIC DNA]</scope>
    <source>
        <strain evidence="2 3">CBS 10753</strain>
    </source>
</reference>
<feature type="compositionally biased region" description="Acidic residues" evidence="1">
    <location>
        <begin position="28"/>
        <end position="45"/>
    </location>
</feature>
<protein>
    <submittedName>
        <fullName evidence="2">Uncharacterized protein</fullName>
    </submittedName>
</protein>